<sequence>MAELLKNPETPSRAALPGITSTAAPPWATRRKEKETKEIFLTFDSFASWHWMRRPTSTPRTVLSTPIPPNPSTHP</sequence>
<proteinExistence type="predicted"/>
<feature type="region of interest" description="Disordered" evidence="1">
    <location>
        <begin position="1"/>
        <end position="31"/>
    </location>
</feature>
<accession>A0A5B7IV47</accession>
<feature type="compositionally biased region" description="Polar residues" evidence="1">
    <location>
        <begin position="55"/>
        <end position="64"/>
    </location>
</feature>
<keyword evidence="3" id="KW-1185">Reference proteome</keyword>
<dbReference type="AlphaFoldDB" id="A0A5B7IV47"/>
<organism evidence="2 3">
    <name type="scientific">Portunus trituberculatus</name>
    <name type="common">Swimming crab</name>
    <name type="synonym">Neptunus trituberculatus</name>
    <dbReference type="NCBI Taxonomy" id="210409"/>
    <lineage>
        <taxon>Eukaryota</taxon>
        <taxon>Metazoa</taxon>
        <taxon>Ecdysozoa</taxon>
        <taxon>Arthropoda</taxon>
        <taxon>Crustacea</taxon>
        <taxon>Multicrustacea</taxon>
        <taxon>Malacostraca</taxon>
        <taxon>Eumalacostraca</taxon>
        <taxon>Eucarida</taxon>
        <taxon>Decapoda</taxon>
        <taxon>Pleocyemata</taxon>
        <taxon>Brachyura</taxon>
        <taxon>Eubrachyura</taxon>
        <taxon>Portunoidea</taxon>
        <taxon>Portunidae</taxon>
        <taxon>Portuninae</taxon>
        <taxon>Portunus</taxon>
    </lineage>
</organism>
<feature type="compositionally biased region" description="Pro residues" evidence="1">
    <location>
        <begin position="66"/>
        <end position="75"/>
    </location>
</feature>
<evidence type="ECO:0000313" key="2">
    <source>
        <dbReference type="EMBL" id="MPC85337.1"/>
    </source>
</evidence>
<name>A0A5B7IV47_PORTR</name>
<feature type="region of interest" description="Disordered" evidence="1">
    <location>
        <begin position="55"/>
        <end position="75"/>
    </location>
</feature>
<reference evidence="2 3" key="1">
    <citation type="submission" date="2019-05" db="EMBL/GenBank/DDBJ databases">
        <title>Another draft genome of Portunus trituberculatus and its Hox gene families provides insights of decapod evolution.</title>
        <authorList>
            <person name="Jeong J.-H."/>
            <person name="Song I."/>
            <person name="Kim S."/>
            <person name="Choi T."/>
            <person name="Kim D."/>
            <person name="Ryu S."/>
            <person name="Kim W."/>
        </authorList>
    </citation>
    <scope>NUCLEOTIDE SEQUENCE [LARGE SCALE GENOMIC DNA]</scope>
    <source>
        <tissue evidence="2">Muscle</tissue>
    </source>
</reference>
<dbReference type="Proteomes" id="UP000324222">
    <property type="component" value="Unassembled WGS sequence"/>
</dbReference>
<gene>
    <name evidence="2" type="ORF">E2C01_080107</name>
</gene>
<dbReference type="EMBL" id="VSRR010068113">
    <property type="protein sequence ID" value="MPC85337.1"/>
    <property type="molecule type" value="Genomic_DNA"/>
</dbReference>
<evidence type="ECO:0000256" key="1">
    <source>
        <dbReference type="SAM" id="MobiDB-lite"/>
    </source>
</evidence>
<protein>
    <submittedName>
        <fullName evidence="2">Uncharacterized protein</fullName>
    </submittedName>
</protein>
<comment type="caution">
    <text evidence="2">The sequence shown here is derived from an EMBL/GenBank/DDBJ whole genome shotgun (WGS) entry which is preliminary data.</text>
</comment>
<evidence type="ECO:0000313" key="3">
    <source>
        <dbReference type="Proteomes" id="UP000324222"/>
    </source>
</evidence>